<evidence type="ECO:0000313" key="1">
    <source>
        <dbReference type="EMBL" id="MDQ0268668.1"/>
    </source>
</evidence>
<dbReference type="Proteomes" id="UP001238088">
    <property type="component" value="Unassembled WGS sequence"/>
</dbReference>
<organism evidence="1 2">
    <name type="scientific">Cytobacillus purgationiresistens</name>
    <dbReference type="NCBI Taxonomy" id="863449"/>
    <lineage>
        <taxon>Bacteria</taxon>
        <taxon>Bacillati</taxon>
        <taxon>Bacillota</taxon>
        <taxon>Bacilli</taxon>
        <taxon>Bacillales</taxon>
        <taxon>Bacillaceae</taxon>
        <taxon>Cytobacillus</taxon>
    </lineage>
</organism>
<name>A0ABU0ADZ3_9BACI</name>
<dbReference type="RefSeq" id="WP_307471631.1">
    <property type="nucleotide sequence ID" value="NZ_JAUSUB010000002.1"/>
</dbReference>
<protein>
    <submittedName>
        <fullName evidence="1">Uncharacterized protein</fullName>
    </submittedName>
</protein>
<reference evidence="1 2" key="1">
    <citation type="submission" date="2023-07" db="EMBL/GenBank/DDBJ databases">
        <title>Genomic Encyclopedia of Type Strains, Phase IV (KMG-IV): sequencing the most valuable type-strain genomes for metagenomic binning, comparative biology and taxonomic classification.</title>
        <authorList>
            <person name="Goeker M."/>
        </authorList>
    </citation>
    <scope>NUCLEOTIDE SEQUENCE [LARGE SCALE GENOMIC DNA]</scope>
    <source>
        <strain evidence="1 2">DSM 23494</strain>
    </source>
</reference>
<keyword evidence="2" id="KW-1185">Reference proteome</keyword>
<proteinExistence type="predicted"/>
<sequence length="61" mass="7297">MIDNFYIFENGIILTTIKDYIQNNNELKELINKNIQNEFESYFTEFGIDDSGIKNKERNED</sequence>
<evidence type="ECO:0000313" key="2">
    <source>
        <dbReference type="Proteomes" id="UP001238088"/>
    </source>
</evidence>
<gene>
    <name evidence="1" type="ORF">J2S17_000537</name>
</gene>
<dbReference type="EMBL" id="JAUSUB010000002">
    <property type="protein sequence ID" value="MDQ0268668.1"/>
    <property type="molecule type" value="Genomic_DNA"/>
</dbReference>
<accession>A0ABU0ADZ3</accession>
<comment type="caution">
    <text evidence="1">The sequence shown here is derived from an EMBL/GenBank/DDBJ whole genome shotgun (WGS) entry which is preliminary data.</text>
</comment>